<dbReference type="RefSeq" id="WP_007472666.1">
    <property type="nucleotide sequence ID" value="NZ_KQ130610.1"/>
</dbReference>
<dbReference type="InterPro" id="IPR015424">
    <property type="entry name" value="PyrdxlP-dep_Trfase"/>
</dbReference>
<dbReference type="InterPro" id="IPR015422">
    <property type="entry name" value="PyrdxlP-dep_Trfase_small"/>
</dbReference>
<name>A0A0J8J918_9LIST</name>
<comment type="caution">
    <text evidence="4">The sequence shown here is derived from an EMBL/GenBank/DDBJ whole genome shotgun (WGS) entry which is preliminary data.</text>
</comment>
<organism evidence="4 5">
    <name type="scientific">Listeria fleischmannii 1991</name>
    <dbReference type="NCBI Taxonomy" id="1430899"/>
    <lineage>
        <taxon>Bacteria</taxon>
        <taxon>Bacillati</taxon>
        <taxon>Bacillota</taxon>
        <taxon>Bacilli</taxon>
        <taxon>Bacillales</taxon>
        <taxon>Listeriaceae</taxon>
        <taxon>Listeria</taxon>
    </lineage>
</organism>
<evidence type="ECO:0000313" key="5">
    <source>
        <dbReference type="Proteomes" id="UP000052258"/>
    </source>
</evidence>
<proteinExistence type="predicted"/>
<keyword evidence="5" id="KW-1185">Reference proteome</keyword>
<dbReference type="InterPro" id="IPR016454">
    <property type="entry name" value="Cysteine_dSase"/>
</dbReference>
<dbReference type="PANTHER" id="PTHR11601:SF50">
    <property type="entry name" value="CYSTEINE DESULFURASE ISCS 2-RELATED"/>
    <property type="match status" value="1"/>
</dbReference>
<evidence type="ECO:0000313" key="4">
    <source>
        <dbReference type="EMBL" id="KMT60801.1"/>
    </source>
</evidence>
<feature type="domain" description="Aminotransferase class V" evidence="3">
    <location>
        <begin position="2"/>
        <end position="362"/>
    </location>
</feature>
<reference evidence="4 5" key="1">
    <citation type="journal article" date="2015" name="Genome Biol. Evol.">
        <title>Comparative Genomics of Listeria Sensu Lato: Genus-Wide Differences in Evolutionary Dynamics and the Progressive Gain of Complex, Potentially Pathogenicity-Related Traits through Lateral Gene Transfer.</title>
        <authorList>
            <person name="Chiara M."/>
            <person name="Caruso M."/>
            <person name="D'Erchia A.M."/>
            <person name="Manzari C."/>
            <person name="Fraccalvieri R."/>
            <person name="Goffredo E."/>
            <person name="Latorre L."/>
            <person name="Miccolupo A."/>
            <person name="Padalino I."/>
            <person name="Santagada G."/>
            <person name="Chiocco D."/>
            <person name="Pesole G."/>
            <person name="Horner D.S."/>
            <person name="Parisi A."/>
        </authorList>
    </citation>
    <scope>NUCLEOTIDE SEQUENCE [LARGE SCALE GENOMIC DNA]</scope>
    <source>
        <strain evidence="4 5">1991</strain>
    </source>
</reference>
<dbReference type="GO" id="GO:0003824">
    <property type="term" value="F:catalytic activity"/>
    <property type="evidence" value="ECO:0007669"/>
    <property type="project" value="UniProtKB-ARBA"/>
</dbReference>
<dbReference type="InterPro" id="IPR000192">
    <property type="entry name" value="Aminotrans_V_dom"/>
</dbReference>
<dbReference type="AlphaFoldDB" id="A0A0J8J918"/>
<dbReference type="Pfam" id="PF00266">
    <property type="entry name" value="Aminotran_5"/>
    <property type="match status" value="1"/>
</dbReference>
<dbReference type="SUPFAM" id="SSF53383">
    <property type="entry name" value="PLP-dependent transferases"/>
    <property type="match status" value="1"/>
</dbReference>
<dbReference type="NCBIfam" id="NF002806">
    <property type="entry name" value="PRK02948.1"/>
    <property type="match status" value="1"/>
</dbReference>
<accession>A0A0J8J918</accession>
<dbReference type="Proteomes" id="UP000052258">
    <property type="component" value="Unassembled WGS sequence"/>
</dbReference>
<comment type="cofactor">
    <cofactor evidence="1">
        <name>pyridoxal 5'-phosphate</name>
        <dbReference type="ChEBI" id="CHEBI:597326"/>
    </cofactor>
</comment>
<dbReference type="PIRSF" id="PIRSF005572">
    <property type="entry name" value="NifS"/>
    <property type="match status" value="1"/>
</dbReference>
<keyword evidence="2" id="KW-0663">Pyridoxal phosphate</keyword>
<evidence type="ECO:0000256" key="2">
    <source>
        <dbReference type="ARBA" id="ARBA00022898"/>
    </source>
</evidence>
<protein>
    <recommendedName>
        <fullName evidence="3">Aminotransferase class V domain-containing protein</fullName>
    </recommendedName>
</protein>
<evidence type="ECO:0000256" key="1">
    <source>
        <dbReference type="ARBA" id="ARBA00001933"/>
    </source>
</evidence>
<dbReference type="InterPro" id="IPR015421">
    <property type="entry name" value="PyrdxlP-dep_Trfase_major"/>
</dbReference>
<dbReference type="PANTHER" id="PTHR11601">
    <property type="entry name" value="CYSTEINE DESULFURYLASE FAMILY MEMBER"/>
    <property type="match status" value="1"/>
</dbReference>
<gene>
    <name evidence="4" type="ORF">X560_0492</name>
</gene>
<dbReference type="Gene3D" id="3.40.640.10">
    <property type="entry name" value="Type I PLP-dependent aspartate aminotransferase-like (Major domain)"/>
    <property type="match status" value="1"/>
</dbReference>
<dbReference type="PATRIC" id="fig|1430899.3.peg.506"/>
<sequence>MIYFDNSATTKPHAAALETYTKVATHYFANPSSLHKFGQKVRDLHEEARKQVAALMSVRSEDIIFTSGGTESNNLAIKGIARAYQNRGKHILTSKIEHPSVSNVMKELEEEGFQVTYLPVTKSGQVRIDDIKEALREDTILISIMHVNNEVGSIQPIAEIGELLKERELPFFHVDNVQGFAKKELVLSQIDAMSISGHKLHGLRGTGILYKKSTVKLHPEILGGGQEFGLRSGTENTAGIVALAKAMRLSLEDFEKKSSELTALRDYLLEQLEKLDGVTVHTDALHSAPHIICFSAKNHRGEVLVHALEEKEVFVSTTSACSSRAKLESSTLHAMGVSGNQATGAIRVSLSYDNTKAEAEQFIYFLKEILQKINEVVK</sequence>
<dbReference type="OrthoDB" id="9808002at2"/>
<dbReference type="EMBL" id="AZHO01000006">
    <property type="protein sequence ID" value="KMT60801.1"/>
    <property type="molecule type" value="Genomic_DNA"/>
</dbReference>
<evidence type="ECO:0000259" key="3">
    <source>
        <dbReference type="Pfam" id="PF00266"/>
    </source>
</evidence>
<dbReference type="Gene3D" id="3.90.1150.10">
    <property type="entry name" value="Aspartate Aminotransferase, domain 1"/>
    <property type="match status" value="1"/>
</dbReference>